<gene>
    <name evidence="1" type="ORF">L6164_008533</name>
</gene>
<dbReference type="Proteomes" id="UP000828941">
    <property type="component" value="Chromosome 4"/>
</dbReference>
<evidence type="ECO:0000313" key="2">
    <source>
        <dbReference type="Proteomes" id="UP000828941"/>
    </source>
</evidence>
<proteinExistence type="predicted"/>
<accession>A0ACB9PMK8</accession>
<reference evidence="1 2" key="1">
    <citation type="journal article" date="2022" name="DNA Res.">
        <title>Chromosomal-level genome assembly of the orchid tree Bauhinia variegata (Leguminosae; Cercidoideae) supports the allotetraploid origin hypothesis of Bauhinia.</title>
        <authorList>
            <person name="Zhong Y."/>
            <person name="Chen Y."/>
            <person name="Zheng D."/>
            <person name="Pang J."/>
            <person name="Liu Y."/>
            <person name="Luo S."/>
            <person name="Meng S."/>
            <person name="Qian L."/>
            <person name="Wei D."/>
            <person name="Dai S."/>
            <person name="Zhou R."/>
        </authorList>
    </citation>
    <scope>NUCLEOTIDE SEQUENCE [LARGE SCALE GENOMIC DNA]</scope>
    <source>
        <strain evidence="1">BV-YZ2020</strain>
    </source>
</reference>
<organism evidence="1 2">
    <name type="scientific">Bauhinia variegata</name>
    <name type="common">Purple orchid tree</name>
    <name type="synonym">Phanera variegata</name>
    <dbReference type="NCBI Taxonomy" id="167791"/>
    <lineage>
        <taxon>Eukaryota</taxon>
        <taxon>Viridiplantae</taxon>
        <taxon>Streptophyta</taxon>
        <taxon>Embryophyta</taxon>
        <taxon>Tracheophyta</taxon>
        <taxon>Spermatophyta</taxon>
        <taxon>Magnoliopsida</taxon>
        <taxon>eudicotyledons</taxon>
        <taxon>Gunneridae</taxon>
        <taxon>Pentapetalae</taxon>
        <taxon>rosids</taxon>
        <taxon>fabids</taxon>
        <taxon>Fabales</taxon>
        <taxon>Fabaceae</taxon>
        <taxon>Cercidoideae</taxon>
        <taxon>Cercideae</taxon>
        <taxon>Bauhiniinae</taxon>
        <taxon>Bauhinia</taxon>
    </lineage>
</organism>
<comment type="caution">
    <text evidence="1">The sequence shown here is derived from an EMBL/GenBank/DDBJ whole genome shotgun (WGS) entry which is preliminary data.</text>
</comment>
<keyword evidence="2" id="KW-1185">Reference proteome</keyword>
<evidence type="ECO:0000313" key="1">
    <source>
        <dbReference type="EMBL" id="KAI4347750.1"/>
    </source>
</evidence>
<dbReference type="EMBL" id="CM039429">
    <property type="protein sequence ID" value="KAI4347750.1"/>
    <property type="molecule type" value="Genomic_DNA"/>
</dbReference>
<name>A0ACB9PMK8_BAUVA</name>
<sequence length="90" mass="10238">MPLIGTQGETMRRREGIEEAAEEVNYVGNNNPYSNTYNPGWRNHSNFSWKNQGQGNPPFVQQQQQPPKMNLEEAMAKLATSQADLTERTN</sequence>
<protein>
    <submittedName>
        <fullName evidence="1">Uncharacterized protein</fullName>
    </submittedName>
</protein>